<accession>A0A3G5A4T2</accession>
<dbReference type="EMBL" id="MK072351">
    <property type="protein sequence ID" value="AYV82245.1"/>
    <property type="molecule type" value="Genomic_DNA"/>
</dbReference>
<name>A0A3G5A4T2_9VIRU</name>
<proteinExistence type="predicted"/>
<evidence type="ECO:0000313" key="1">
    <source>
        <dbReference type="EMBL" id="AYV82245.1"/>
    </source>
</evidence>
<gene>
    <name evidence="1" type="ORF">Homavirus20_3</name>
</gene>
<sequence length="157" mass="18011">MANDKSTTDLVNEINSLDDKINRVEFNLKLHKYNNEDLKQQFDNLCESLETAINELCQQTIQSLETELPTHPLNEQIEFLNEWLVSYRKDQRKCSDQRGGTQLCSTMISNLEKILAQKMEELKLFDSSTSNVTESVAENVAESIVESIVESELVHTQ</sequence>
<protein>
    <submittedName>
        <fullName evidence="1">Uncharacterized protein</fullName>
    </submittedName>
</protein>
<organism evidence="1">
    <name type="scientific">Homavirus sp</name>
    <dbReference type="NCBI Taxonomy" id="2487769"/>
    <lineage>
        <taxon>Viruses</taxon>
        <taxon>Varidnaviria</taxon>
        <taxon>Bamfordvirae</taxon>
        <taxon>Nucleocytoviricota</taxon>
        <taxon>Megaviricetes</taxon>
        <taxon>Imitervirales</taxon>
        <taxon>Mimiviridae</taxon>
        <taxon>Klosneuvirinae</taxon>
    </lineage>
</organism>
<reference evidence="1" key="1">
    <citation type="submission" date="2018-10" db="EMBL/GenBank/DDBJ databases">
        <title>Hidden diversity of soil giant viruses.</title>
        <authorList>
            <person name="Schulz F."/>
            <person name="Alteio L."/>
            <person name="Goudeau D."/>
            <person name="Ryan E.M."/>
            <person name="Malmstrom R.R."/>
            <person name="Blanchard J."/>
            <person name="Woyke T."/>
        </authorList>
    </citation>
    <scope>NUCLEOTIDE SEQUENCE</scope>
    <source>
        <strain evidence="1">HOV1</strain>
    </source>
</reference>